<dbReference type="SUPFAM" id="SSF50475">
    <property type="entry name" value="FMN-binding split barrel"/>
    <property type="match status" value="1"/>
</dbReference>
<gene>
    <name evidence="1" type="ORF">FDP22_19810</name>
</gene>
<evidence type="ECO:0000313" key="1">
    <source>
        <dbReference type="EMBL" id="QDL94110.1"/>
    </source>
</evidence>
<dbReference type="Gene3D" id="2.30.110.10">
    <property type="entry name" value="Electron Transport, Fmn-binding Protein, Chain A"/>
    <property type="match status" value="1"/>
</dbReference>
<geneLocation type="plasmid" evidence="2">
    <name>pd4m1a</name>
</geneLocation>
<sequence length="323" mass="35167">MTDDTVPTPSPWHPGEVALQRERGVSERMAVIGRKVLRPFLTEEHRAFYPLLPFVVLGAVDPQGAPWATLRAGHPGFLHSPDPSELALEVRRDPQDPADAGLGDGDAVGLLGIDLTTRRRNRLNGTVRRQGDAAFSIAVVQGFGNCPRYIQARTPAFSRDPSQLPATTPVVSDHLDATARRMIREADTFFVASYADVPGGERQVDVSHRGGKPGFVRTDPGGGLTVPDFSGNMFFNTLGNFAINPRAGLVFMTPETGDLLQITGRVSFVDDPRALARFEGAERLWKLHPEQVVRRPAALPIRWSPGADHLSPFSLRTGDWGTG</sequence>
<dbReference type="KEGG" id="ppru:FDP22_19810"/>
<evidence type="ECO:0000313" key="2">
    <source>
        <dbReference type="Proteomes" id="UP000305888"/>
    </source>
</evidence>
<proteinExistence type="predicted"/>
<dbReference type="Proteomes" id="UP000305888">
    <property type="component" value="Plasmid pD4M1A"/>
</dbReference>
<dbReference type="EMBL" id="CP040819">
    <property type="protein sequence ID" value="QDL94110.1"/>
    <property type="molecule type" value="Genomic_DNA"/>
</dbReference>
<dbReference type="PANTHER" id="PTHR42815">
    <property type="entry name" value="FAD-BINDING, PUTATIVE (AFU_ORTHOLOGUE AFUA_6G07600)-RELATED"/>
    <property type="match status" value="1"/>
</dbReference>
<keyword evidence="1" id="KW-0614">Plasmid</keyword>
<keyword evidence="2" id="KW-1185">Reference proteome</keyword>
<dbReference type="OrthoDB" id="9786134at2"/>
<reference evidence="1 2" key="1">
    <citation type="submission" date="2019-06" db="EMBL/GenBank/DDBJ databases">
        <title>Genome sequence of Rhodobacteraceae bacterium D4M1.</title>
        <authorList>
            <person name="Cao J."/>
        </authorList>
    </citation>
    <scope>NUCLEOTIDE SEQUENCE [LARGE SCALE GENOMIC DNA]</scope>
    <source>
        <strain evidence="1 2">D4M1</strain>
        <plasmid evidence="2">pd4m1a</plasmid>
    </source>
</reference>
<dbReference type="InterPro" id="IPR012349">
    <property type="entry name" value="Split_barrel_FMN-bd"/>
</dbReference>
<name>A0A5B8G2H9_9RHOB</name>
<organism evidence="1 2">
    <name type="scientific">Paroceanicella profunda</name>
    <dbReference type="NCBI Taxonomy" id="2579971"/>
    <lineage>
        <taxon>Bacteria</taxon>
        <taxon>Pseudomonadati</taxon>
        <taxon>Pseudomonadota</taxon>
        <taxon>Alphaproteobacteria</taxon>
        <taxon>Rhodobacterales</taxon>
        <taxon>Paracoccaceae</taxon>
        <taxon>Paroceanicella</taxon>
    </lineage>
</organism>
<protein>
    <submittedName>
        <fullName evidence="1">Flavin-nucleotide-binding protein</fullName>
    </submittedName>
</protein>
<dbReference type="AlphaFoldDB" id="A0A5B8G2H9"/>
<dbReference type="RefSeq" id="WP_138573365.1">
    <property type="nucleotide sequence ID" value="NZ_CP040819.1"/>
</dbReference>
<accession>A0A5B8G2H9</accession>
<dbReference type="PANTHER" id="PTHR42815:SF2">
    <property type="entry name" value="FAD-BINDING, PUTATIVE (AFU_ORTHOLOGUE AFUA_6G07600)-RELATED"/>
    <property type="match status" value="1"/>
</dbReference>